<reference evidence="1 2" key="1">
    <citation type="journal article" date="2023" name="Arcadia Sci">
        <title>De novo assembly of a long-read Amblyomma americanum tick genome.</title>
        <authorList>
            <person name="Chou S."/>
            <person name="Poskanzer K.E."/>
            <person name="Rollins M."/>
            <person name="Thuy-Boun P.S."/>
        </authorList>
    </citation>
    <scope>NUCLEOTIDE SEQUENCE [LARGE SCALE GENOMIC DNA]</scope>
    <source>
        <strain evidence="1">F_SG_1</strain>
        <tissue evidence="1">Salivary glands</tissue>
    </source>
</reference>
<evidence type="ECO:0000313" key="1">
    <source>
        <dbReference type="EMBL" id="KAK8758582.1"/>
    </source>
</evidence>
<keyword evidence="2" id="KW-1185">Reference proteome</keyword>
<dbReference type="AlphaFoldDB" id="A0AAQ4D7Z2"/>
<proteinExistence type="predicted"/>
<gene>
    <name evidence="1" type="ORF">V5799_003785</name>
</gene>
<dbReference type="EMBL" id="JARKHS020033966">
    <property type="protein sequence ID" value="KAK8758582.1"/>
    <property type="molecule type" value="Genomic_DNA"/>
</dbReference>
<protein>
    <submittedName>
        <fullName evidence="1">Uncharacterized protein</fullName>
    </submittedName>
</protein>
<comment type="caution">
    <text evidence="1">The sequence shown here is derived from an EMBL/GenBank/DDBJ whole genome shotgun (WGS) entry which is preliminary data.</text>
</comment>
<name>A0AAQ4D7Z2_AMBAM</name>
<evidence type="ECO:0000313" key="2">
    <source>
        <dbReference type="Proteomes" id="UP001321473"/>
    </source>
</evidence>
<dbReference type="Proteomes" id="UP001321473">
    <property type="component" value="Unassembled WGS sequence"/>
</dbReference>
<organism evidence="1 2">
    <name type="scientific">Amblyomma americanum</name>
    <name type="common">Lone star tick</name>
    <dbReference type="NCBI Taxonomy" id="6943"/>
    <lineage>
        <taxon>Eukaryota</taxon>
        <taxon>Metazoa</taxon>
        <taxon>Ecdysozoa</taxon>
        <taxon>Arthropoda</taxon>
        <taxon>Chelicerata</taxon>
        <taxon>Arachnida</taxon>
        <taxon>Acari</taxon>
        <taxon>Parasitiformes</taxon>
        <taxon>Ixodida</taxon>
        <taxon>Ixodoidea</taxon>
        <taxon>Ixodidae</taxon>
        <taxon>Amblyomminae</taxon>
        <taxon>Amblyomma</taxon>
    </lineage>
</organism>
<sequence>MQQQQLLCRVPCHTARRILFLFGFLSSWHHRFQARAAHQMISQLSDCCPCKQERIRLGQASPTDLPCQWVRPRLKKVQAKQSKQLSYARHR</sequence>
<accession>A0AAQ4D7Z2</accession>